<accession>A0A653LA41</accession>
<dbReference type="EMBL" id="CABWLC010000018">
    <property type="protein sequence ID" value="VXA88130.1"/>
    <property type="molecule type" value="Genomic_DNA"/>
</dbReference>
<gene>
    <name evidence="1" type="ORF">AERO8C_50597</name>
</gene>
<protein>
    <submittedName>
        <fullName evidence="1">Uncharacterized protein</fullName>
    </submittedName>
</protein>
<organism evidence="1 2">
    <name type="scientific">Aeromonas veronii</name>
    <dbReference type="NCBI Taxonomy" id="654"/>
    <lineage>
        <taxon>Bacteria</taxon>
        <taxon>Pseudomonadati</taxon>
        <taxon>Pseudomonadota</taxon>
        <taxon>Gammaproteobacteria</taxon>
        <taxon>Aeromonadales</taxon>
        <taxon>Aeromonadaceae</taxon>
        <taxon>Aeromonas</taxon>
    </lineage>
</organism>
<dbReference type="AlphaFoldDB" id="A0A653LA41"/>
<sequence length="25" mass="2828">MKSKLLIGRDCNDQGKINQTIIIII</sequence>
<evidence type="ECO:0000313" key="2">
    <source>
        <dbReference type="Proteomes" id="UP000439123"/>
    </source>
</evidence>
<reference evidence="1 2" key="1">
    <citation type="submission" date="2019-10" db="EMBL/GenBank/DDBJ databases">
        <authorList>
            <person name="Karimi E."/>
        </authorList>
    </citation>
    <scope>NUCLEOTIDE SEQUENCE [LARGE SCALE GENOMIC DNA]</scope>
    <source>
        <strain evidence="1">Aeromonas sp. 8C</strain>
    </source>
</reference>
<name>A0A653LA41_AERVE</name>
<proteinExistence type="predicted"/>
<dbReference type="Proteomes" id="UP000439123">
    <property type="component" value="Unassembled WGS sequence"/>
</dbReference>
<evidence type="ECO:0000313" key="1">
    <source>
        <dbReference type="EMBL" id="VXA88130.1"/>
    </source>
</evidence>